<dbReference type="InterPro" id="IPR011041">
    <property type="entry name" value="Quinoprot_gluc/sorb_DH_b-prop"/>
</dbReference>
<feature type="signal peptide" evidence="1">
    <location>
        <begin position="1"/>
        <end position="17"/>
    </location>
</feature>
<organism evidence="3 4">
    <name type="scientific">Ponticaulis profundi</name>
    <dbReference type="NCBI Taxonomy" id="2665222"/>
    <lineage>
        <taxon>Bacteria</taxon>
        <taxon>Pseudomonadati</taxon>
        <taxon>Pseudomonadota</taxon>
        <taxon>Alphaproteobacteria</taxon>
        <taxon>Hyphomonadales</taxon>
        <taxon>Hyphomonadaceae</taxon>
        <taxon>Ponticaulis</taxon>
    </lineage>
</organism>
<dbReference type="InterPro" id="IPR011042">
    <property type="entry name" value="6-blade_b-propeller_TolB-like"/>
</dbReference>
<feature type="domain" description="Glucose/Sorbosone dehydrogenase" evidence="2">
    <location>
        <begin position="59"/>
        <end position="387"/>
    </location>
</feature>
<protein>
    <submittedName>
        <fullName evidence="3">PQQ-dependent sugar dehydrogenase</fullName>
    </submittedName>
</protein>
<dbReference type="EMBL" id="JBHSSW010000003">
    <property type="protein sequence ID" value="MFC6196963.1"/>
    <property type="molecule type" value="Genomic_DNA"/>
</dbReference>
<dbReference type="Gene3D" id="2.120.10.30">
    <property type="entry name" value="TolB, C-terminal domain"/>
    <property type="match status" value="1"/>
</dbReference>
<sequence length="394" mass="42111">MKHAALAMTLLGSTMLAACGSGETGGAPAQSDETASVITPSAGEAKAGYQLVEAASGFDFAWGLAFLPDGGMLVSEREGQVRYVAPGATSGADVSGGPETLVAGQGGYLDIAIDPEFESNRFVYLSYSKGTKSENATALMKARLSEDNLTFENPVDIYVAPTKRATSAHYGGRLLFLPDNTLLLGLGDGFRYMDEAQNPQNSHGTVMRLNRDGSAPDDNPFVGSDEALDTVYSFGHRNVQGLAYDAATDTIYESEHGPKGGDEINILEPSLNYGWPTITYGVNYDGSIITTQTEAPGMEQPIVKWVPSIAPSSIAFVTSDRYPDWQGDILTSALAGSKIQRVDLDKGRVRGEEALFTDEGVRFRLVKEAPDGFLYVTIDDFDAPIYRIEPVPAS</sequence>
<accession>A0ABW1S627</accession>
<comment type="caution">
    <text evidence="3">The sequence shown here is derived from an EMBL/GenBank/DDBJ whole genome shotgun (WGS) entry which is preliminary data.</text>
</comment>
<keyword evidence="4" id="KW-1185">Reference proteome</keyword>
<dbReference type="InterPro" id="IPR012938">
    <property type="entry name" value="Glc/Sorbosone_DH"/>
</dbReference>
<reference evidence="4" key="1">
    <citation type="journal article" date="2019" name="Int. J. Syst. Evol. Microbiol.">
        <title>The Global Catalogue of Microorganisms (GCM) 10K type strain sequencing project: providing services to taxonomists for standard genome sequencing and annotation.</title>
        <authorList>
            <consortium name="The Broad Institute Genomics Platform"/>
            <consortium name="The Broad Institute Genome Sequencing Center for Infectious Disease"/>
            <person name="Wu L."/>
            <person name="Ma J."/>
        </authorList>
    </citation>
    <scope>NUCLEOTIDE SEQUENCE [LARGE SCALE GENOMIC DNA]</scope>
    <source>
        <strain evidence="4">CGMCC-1.15741</strain>
    </source>
</reference>
<evidence type="ECO:0000313" key="4">
    <source>
        <dbReference type="Proteomes" id="UP001596303"/>
    </source>
</evidence>
<feature type="chain" id="PRO_5045338853" evidence="1">
    <location>
        <begin position="18"/>
        <end position="394"/>
    </location>
</feature>
<dbReference type="Pfam" id="PF07995">
    <property type="entry name" value="GSDH"/>
    <property type="match status" value="1"/>
</dbReference>
<dbReference type="PANTHER" id="PTHR19328:SF75">
    <property type="entry name" value="ALDOSE SUGAR DEHYDROGENASE YLII"/>
    <property type="match status" value="1"/>
</dbReference>
<gene>
    <name evidence="3" type="ORF">ACFQDM_02685</name>
</gene>
<proteinExistence type="predicted"/>
<dbReference type="PANTHER" id="PTHR19328">
    <property type="entry name" value="HEDGEHOG-INTERACTING PROTEIN"/>
    <property type="match status" value="1"/>
</dbReference>
<evidence type="ECO:0000313" key="3">
    <source>
        <dbReference type="EMBL" id="MFC6196963.1"/>
    </source>
</evidence>
<evidence type="ECO:0000256" key="1">
    <source>
        <dbReference type="SAM" id="SignalP"/>
    </source>
</evidence>
<name>A0ABW1S627_9PROT</name>
<dbReference type="SUPFAM" id="SSF50952">
    <property type="entry name" value="Soluble quinoprotein glucose dehydrogenase"/>
    <property type="match status" value="1"/>
</dbReference>
<evidence type="ECO:0000259" key="2">
    <source>
        <dbReference type="Pfam" id="PF07995"/>
    </source>
</evidence>
<dbReference type="PROSITE" id="PS51257">
    <property type="entry name" value="PROKAR_LIPOPROTEIN"/>
    <property type="match status" value="1"/>
</dbReference>
<dbReference type="Proteomes" id="UP001596303">
    <property type="component" value="Unassembled WGS sequence"/>
</dbReference>
<dbReference type="RefSeq" id="WP_377375102.1">
    <property type="nucleotide sequence ID" value="NZ_JBHSSW010000003.1"/>
</dbReference>
<keyword evidence="1" id="KW-0732">Signal</keyword>